<keyword evidence="2" id="KW-1185">Reference proteome</keyword>
<dbReference type="AlphaFoldDB" id="A0A4Z1C429"/>
<dbReference type="PANTHER" id="PTHR40658">
    <property type="match status" value="1"/>
</dbReference>
<dbReference type="Pfam" id="PF08020">
    <property type="entry name" value="DUF1706"/>
    <property type="match status" value="1"/>
</dbReference>
<dbReference type="Proteomes" id="UP000297998">
    <property type="component" value="Unassembled WGS sequence"/>
</dbReference>
<dbReference type="Gene3D" id="1.20.120.450">
    <property type="entry name" value="dinb family like domain"/>
    <property type="match status" value="1"/>
</dbReference>
<dbReference type="PIRSF" id="PIRSF031551">
    <property type="entry name" value="DUF1706"/>
    <property type="match status" value="1"/>
</dbReference>
<dbReference type="InterPro" id="IPR012550">
    <property type="entry name" value="DUF1706"/>
</dbReference>
<sequence length="163" mass="19364">MARPTTKEELLHLSQANYKKLNDLIESISDPNKEFPEGTMNRNIRDVLAHLHHWHLMMLNWYEVGMKGEKPEMPAKGYSWKDTPELNKEIWKKYQKVDFNETKSLFNNSYQDIQKIIEKHTNEELFEKKKYKWTGTTSLGSYLISATSSHYDWAIKLIKKTLK</sequence>
<name>A0A4Z1C429_9FLAO</name>
<protein>
    <submittedName>
        <fullName evidence="1">ClbS/DfsB family four-helix bundle protein</fullName>
    </submittedName>
</protein>
<dbReference type="InterPro" id="IPR034660">
    <property type="entry name" value="DinB/YfiT-like"/>
</dbReference>
<gene>
    <name evidence="1" type="ORF">E4J94_03955</name>
</gene>
<reference evidence="1 2" key="1">
    <citation type="submission" date="2019-03" db="EMBL/GenBank/DDBJ databases">
        <title>Empedobacter tilapiae sp. nov., isolated from an intestine of Nile tilapia Oreochromis niloticus.</title>
        <authorList>
            <person name="Kim Y.-O."/>
            <person name="Yoon J.-H."/>
        </authorList>
    </citation>
    <scope>NUCLEOTIDE SEQUENCE [LARGE SCALE GENOMIC DNA]</scope>
    <source>
        <strain evidence="1 2">MRS2</strain>
    </source>
</reference>
<accession>A0A4Z1C429</accession>
<dbReference type="RefSeq" id="WP_135834554.1">
    <property type="nucleotide sequence ID" value="NZ_SRPE01000002.1"/>
</dbReference>
<dbReference type="SUPFAM" id="SSF109854">
    <property type="entry name" value="DinB/YfiT-like putative metalloenzymes"/>
    <property type="match status" value="1"/>
</dbReference>
<comment type="caution">
    <text evidence="1">The sequence shown here is derived from an EMBL/GenBank/DDBJ whole genome shotgun (WGS) entry which is preliminary data.</text>
</comment>
<evidence type="ECO:0000313" key="1">
    <source>
        <dbReference type="EMBL" id="TGN29852.1"/>
    </source>
</evidence>
<dbReference type="EMBL" id="SRPE01000002">
    <property type="protein sequence ID" value="TGN29852.1"/>
    <property type="molecule type" value="Genomic_DNA"/>
</dbReference>
<dbReference type="OrthoDB" id="9786621at2"/>
<dbReference type="PANTHER" id="PTHR40658:SF4">
    <property type="entry name" value="HYPOTHETICAL CYTOSOLIC PROTEIN"/>
    <property type="match status" value="1"/>
</dbReference>
<proteinExistence type="predicted"/>
<evidence type="ECO:0000313" key="2">
    <source>
        <dbReference type="Proteomes" id="UP000297998"/>
    </source>
</evidence>
<organism evidence="1 2">
    <name type="scientific">Empedobacter tilapiae</name>
    <dbReference type="NCBI Taxonomy" id="2491114"/>
    <lineage>
        <taxon>Bacteria</taxon>
        <taxon>Pseudomonadati</taxon>
        <taxon>Bacteroidota</taxon>
        <taxon>Flavobacteriia</taxon>
        <taxon>Flavobacteriales</taxon>
        <taxon>Weeksellaceae</taxon>
        <taxon>Empedobacter</taxon>
    </lineage>
</organism>